<protein>
    <submittedName>
        <fullName evidence="1">Uncharacterized protein</fullName>
    </submittedName>
</protein>
<sequence>MSFMSSHQDSSEDAASLLGRLSRDINIETPVKALPDPLTPLPSPGSVLGRILAAQLVSWVDIFKIMPHFTILMKYLERNQIKW</sequence>
<name>A0A3S5ABM6_9PLAT</name>
<keyword evidence="2" id="KW-1185">Reference proteome</keyword>
<gene>
    <name evidence="1" type="ORF">PXEA_LOCUS10099</name>
</gene>
<reference evidence="1" key="1">
    <citation type="submission" date="2018-11" db="EMBL/GenBank/DDBJ databases">
        <authorList>
            <consortium name="Pathogen Informatics"/>
        </authorList>
    </citation>
    <scope>NUCLEOTIDE SEQUENCE</scope>
</reference>
<evidence type="ECO:0000313" key="1">
    <source>
        <dbReference type="EMBL" id="VEL16659.1"/>
    </source>
</evidence>
<dbReference type="Proteomes" id="UP000784294">
    <property type="component" value="Unassembled WGS sequence"/>
</dbReference>
<accession>A0A3S5ABM6</accession>
<dbReference type="EMBL" id="CAAALY010029385">
    <property type="protein sequence ID" value="VEL16659.1"/>
    <property type="molecule type" value="Genomic_DNA"/>
</dbReference>
<proteinExistence type="predicted"/>
<dbReference type="AlphaFoldDB" id="A0A3S5ABM6"/>
<comment type="caution">
    <text evidence="1">The sequence shown here is derived from an EMBL/GenBank/DDBJ whole genome shotgun (WGS) entry which is preliminary data.</text>
</comment>
<dbReference type="OrthoDB" id="272370at2759"/>
<organism evidence="1 2">
    <name type="scientific">Protopolystoma xenopodis</name>
    <dbReference type="NCBI Taxonomy" id="117903"/>
    <lineage>
        <taxon>Eukaryota</taxon>
        <taxon>Metazoa</taxon>
        <taxon>Spiralia</taxon>
        <taxon>Lophotrochozoa</taxon>
        <taxon>Platyhelminthes</taxon>
        <taxon>Monogenea</taxon>
        <taxon>Polyopisthocotylea</taxon>
        <taxon>Polystomatidea</taxon>
        <taxon>Polystomatidae</taxon>
        <taxon>Protopolystoma</taxon>
    </lineage>
</organism>
<evidence type="ECO:0000313" key="2">
    <source>
        <dbReference type="Proteomes" id="UP000784294"/>
    </source>
</evidence>